<accession>A0A6A5BPM2</accession>
<keyword evidence="1" id="KW-0479">Metal-binding</keyword>
<gene>
    <name evidence="6" type="ORF">FDP41_004866</name>
</gene>
<dbReference type="PANTHER" id="PTHR45619">
    <property type="entry name" value="SERINE/THREONINE-PROTEIN PHOSPHATASE PP2A-RELATED"/>
    <property type="match status" value="1"/>
</dbReference>
<dbReference type="VEuPathDB" id="AmoebaDB:NfTy_085860"/>
<dbReference type="SMART" id="SM00156">
    <property type="entry name" value="PP2Ac"/>
    <property type="match status" value="1"/>
</dbReference>
<evidence type="ECO:0000256" key="3">
    <source>
        <dbReference type="ARBA" id="ARBA00023211"/>
    </source>
</evidence>
<dbReference type="OMA" id="KIGGYPP"/>
<comment type="catalytic activity">
    <reaction evidence="4">
        <text>O-phospho-L-threonyl-[protein] + H2O = L-threonyl-[protein] + phosphate</text>
        <dbReference type="Rhea" id="RHEA:47004"/>
        <dbReference type="Rhea" id="RHEA-COMP:11060"/>
        <dbReference type="Rhea" id="RHEA-COMP:11605"/>
        <dbReference type="ChEBI" id="CHEBI:15377"/>
        <dbReference type="ChEBI" id="CHEBI:30013"/>
        <dbReference type="ChEBI" id="CHEBI:43474"/>
        <dbReference type="ChEBI" id="CHEBI:61977"/>
        <dbReference type="EC" id="3.1.3.16"/>
    </reaction>
</comment>
<dbReference type="SUPFAM" id="SSF56300">
    <property type="entry name" value="Metallo-dependent phosphatases"/>
    <property type="match status" value="1"/>
</dbReference>
<dbReference type="GO" id="GO:0046872">
    <property type="term" value="F:metal ion binding"/>
    <property type="evidence" value="ECO:0007669"/>
    <property type="project" value="UniProtKB-KW"/>
</dbReference>
<dbReference type="GeneID" id="68112084"/>
<feature type="domain" description="Serine/threonine specific protein phosphatases" evidence="5">
    <location>
        <begin position="111"/>
        <end position="116"/>
    </location>
</feature>
<dbReference type="InterPro" id="IPR006186">
    <property type="entry name" value="Ser/Thr-sp_prot-phosphatase"/>
</dbReference>
<dbReference type="Proteomes" id="UP000444721">
    <property type="component" value="Unassembled WGS sequence"/>
</dbReference>
<protein>
    <recommendedName>
        <fullName evidence="4">Serine/threonine-protein phosphatase</fullName>
        <ecNumber evidence="4">3.1.3.16</ecNumber>
    </recommendedName>
</protein>
<comment type="similarity">
    <text evidence="4">Belongs to the PPP phosphatase family.</text>
</comment>
<evidence type="ECO:0000256" key="1">
    <source>
        <dbReference type="ARBA" id="ARBA00022723"/>
    </source>
</evidence>
<dbReference type="InterPro" id="IPR004843">
    <property type="entry name" value="Calcineurin-like_PHP"/>
</dbReference>
<evidence type="ECO:0000256" key="2">
    <source>
        <dbReference type="ARBA" id="ARBA00022801"/>
    </source>
</evidence>
<name>A0A6A5BPM2_NAEFO</name>
<keyword evidence="2 4" id="KW-0378">Hydrolase</keyword>
<sequence>MSSVVDVNRCIEKLEAGRLLTEFEIKFVCEKVKEILIDEANVQRVKSPVTIVGNIHGQFPDLKELFRVAGKIPDTNYLFLGDYVNRGNQSVETISLLTCYKLRYPERITLLRGNHESRPITQIYGFYEECTMKYGNVNVWKYFTDMMDYLTVCALVDDSLFCVHGGLSPSIATLDQIRVLERFKDIPEEGPITDLLWSDPMNDDDDFGISSSSSLDFGINTRGAGFIFSQKITNEFMNLNKIDHIVRSHQLCMDGYQVIWDGKLSTIWSAPNYCNRCGNIAAVMEVDRDLKRFYNTYQAAPRKTMRRQRLEKEENAFIGSQFVGQNVKAAQQINVQYF</sequence>
<dbReference type="VEuPathDB" id="AmoebaDB:FDP41_004866"/>
<dbReference type="EMBL" id="VFQX01000041">
    <property type="protein sequence ID" value="KAF0976191.1"/>
    <property type="molecule type" value="Genomic_DNA"/>
</dbReference>
<dbReference type="PRINTS" id="PR00114">
    <property type="entry name" value="STPHPHTASE"/>
</dbReference>
<dbReference type="VEuPathDB" id="AmoebaDB:NF0119090"/>
<proteinExistence type="inferred from homology"/>
<dbReference type="InterPro" id="IPR029052">
    <property type="entry name" value="Metallo-depent_PP-like"/>
</dbReference>
<dbReference type="GO" id="GO:0004722">
    <property type="term" value="F:protein serine/threonine phosphatase activity"/>
    <property type="evidence" value="ECO:0007669"/>
    <property type="project" value="UniProtKB-EC"/>
</dbReference>
<dbReference type="OrthoDB" id="1930084at2759"/>
<comment type="caution">
    <text evidence="6">The sequence shown here is derived from an EMBL/GenBank/DDBJ whole genome shotgun (WGS) entry which is preliminary data.</text>
</comment>
<reference evidence="6 7" key="1">
    <citation type="journal article" date="2019" name="Sci. Rep.">
        <title>Nanopore sequencing improves the draft genome of the human pathogenic amoeba Naegleria fowleri.</title>
        <authorList>
            <person name="Liechti N."/>
            <person name="Schurch N."/>
            <person name="Bruggmann R."/>
            <person name="Wittwer M."/>
        </authorList>
    </citation>
    <scope>NUCLEOTIDE SEQUENCE [LARGE SCALE GENOMIC DNA]</scope>
    <source>
        <strain evidence="6 7">ATCC 30894</strain>
    </source>
</reference>
<dbReference type="Gene3D" id="3.60.21.10">
    <property type="match status" value="1"/>
</dbReference>
<evidence type="ECO:0000313" key="7">
    <source>
        <dbReference type="Proteomes" id="UP000444721"/>
    </source>
</evidence>
<evidence type="ECO:0000256" key="4">
    <source>
        <dbReference type="RuleBase" id="RU004273"/>
    </source>
</evidence>
<dbReference type="AlphaFoldDB" id="A0A6A5BPM2"/>
<dbReference type="InterPro" id="IPR047129">
    <property type="entry name" value="PPA2-like"/>
</dbReference>
<dbReference type="PROSITE" id="PS00125">
    <property type="entry name" value="SER_THR_PHOSPHATASE"/>
    <property type="match status" value="1"/>
</dbReference>
<organism evidence="6 7">
    <name type="scientific">Naegleria fowleri</name>
    <name type="common">Brain eating amoeba</name>
    <dbReference type="NCBI Taxonomy" id="5763"/>
    <lineage>
        <taxon>Eukaryota</taxon>
        <taxon>Discoba</taxon>
        <taxon>Heterolobosea</taxon>
        <taxon>Tetramitia</taxon>
        <taxon>Eutetramitia</taxon>
        <taxon>Vahlkampfiidae</taxon>
        <taxon>Naegleria</taxon>
    </lineage>
</organism>
<keyword evidence="3" id="KW-0464">Manganese</keyword>
<dbReference type="Pfam" id="PF00149">
    <property type="entry name" value="Metallophos"/>
    <property type="match status" value="1"/>
</dbReference>
<keyword evidence="7" id="KW-1185">Reference proteome</keyword>
<dbReference type="EC" id="3.1.3.16" evidence="4"/>
<evidence type="ECO:0000259" key="5">
    <source>
        <dbReference type="PROSITE" id="PS00125"/>
    </source>
</evidence>
<dbReference type="CDD" id="cd07415">
    <property type="entry name" value="MPP_PP2A_PP4_PP6"/>
    <property type="match status" value="1"/>
</dbReference>
<evidence type="ECO:0000313" key="6">
    <source>
        <dbReference type="EMBL" id="KAF0976191.1"/>
    </source>
</evidence>
<dbReference type="RefSeq" id="XP_044560904.1">
    <property type="nucleotide sequence ID" value="XM_044708327.1"/>
</dbReference>